<evidence type="ECO:0000313" key="6">
    <source>
        <dbReference type="EMBL" id="GMR47257.1"/>
    </source>
</evidence>
<keyword evidence="2" id="KW-0804">Transcription</keyword>
<keyword evidence="4" id="KW-0539">Nucleus</keyword>
<gene>
    <name evidence="6" type="ORF">PMAYCL1PPCAC_17452</name>
</gene>
<dbReference type="Pfam" id="PF00104">
    <property type="entry name" value="Hormone_recep"/>
    <property type="match status" value="1"/>
</dbReference>
<evidence type="ECO:0000256" key="3">
    <source>
        <dbReference type="ARBA" id="ARBA00023170"/>
    </source>
</evidence>
<dbReference type="PROSITE" id="PS51843">
    <property type="entry name" value="NR_LBD"/>
    <property type="match status" value="1"/>
</dbReference>
<evidence type="ECO:0000259" key="5">
    <source>
        <dbReference type="PROSITE" id="PS51843"/>
    </source>
</evidence>
<protein>
    <recommendedName>
        <fullName evidence="5">NR LBD domain-containing protein</fullName>
    </recommendedName>
</protein>
<dbReference type="Gene3D" id="3.30.50.10">
    <property type="entry name" value="Erythroid Transcription Factor GATA-1, subunit A"/>
    <property type="match status" value="1"/>
</dbReference>
<dbReference type="InterPro" id="IPR000536">
    <property type="entry name" value="Nucl_hrmn_rcpt_lig-bd"/>
</dbReference>
<dbReference type="InterPro" id="IPR013088">
    <property type="entry name" value="Znf_NHR/GATA"/>
</dbReference>
<dbReference type="PANTHER" id="PTHR24083">
    <property type="entry name" value="NUCLEAR HORMONE RECEPTOR"/>
    <property type="match status" value="1"/>
</dbReference>
<dbReference type="SUPFAM" id="SSF48508">
    <property type="entry name" value="Nuclear receptor ligand-binding domain"/>
    <property type="match status" value="1"/>
</dbReference>
<organism evidence="6 7">
    <name type="scientific">Pristionchus mayeri</name>
    <dbReference type="NCBI Taxonomy" id="1317129"/>
    <lineage>
        <taxon>Eukaryota</taxon>
        <taxon>Metazoa</taxon>
        <taxon>Ecdysozoa</taxon>
        <taxon>Nematoda</taxon>
        <taxon>Chromadorea</taxon>
        <taxon>Rhabditida</taxon>
        <taxon>Rhabditina</taxon>
        <taxon>Diplogasteromorpha</taxon>
        <taxon>Diplogasteroidea</taxon>
        <taxon>Neodiplogasteridae</taxon>
        <taxon>Pristionchus</taxon>
    </lineage>
</organism>
<evidence type="ECO:0000256" key="1">
    <source>
        <dbReference type="ARBA" id="ARBA00023015"/>
    </source>
</evidence>
<feature type="non-terminal residue" evidence="6">
    <location>
        <position position="1"/>
    </location>
</feature>
<dbReference type="AlphaFoldDB" id="A0AAN5CMU4"/>
<dbReference type="GO" id="GO:0008270">
    <property type="term" value="F:zinc ion binding"/>
    <property type="evidence" value="ECO:0007669"/>
    <property type="project" value="InterPro"/>
</dbReference>
<dbReference type="SMART" id="SM00430">
    <property type="entry name" value="HOLI"/>
    <property type="match status" value="1"/>
</dbReference>
<comment type="caution">
    <text evidence="6">The sequence shown here is derived from an EMBL/GenBank/DDBJ whole genome shotgun (WGS) entry which is preliminary data.</text>
</comment>
<dbReference type="Gene3D" id="1.10.565.10">
    <property type="entry name" value="Retinoid X Receptor"/>
    <property type="match status" value="1"/>
</dbReference>
<dbReference type="SUPFAM" id="SSF57716">
    <property type="entry name" value="Glucocorticoid receptor-like (DNA-binding domain)"/>
    <property type="match status" value="1"/>
</dbReference>
<feature type="domain" description="NR LBD" evidence="5">
    <location>
        <begin position="115"/>
        <end position="294"/>
    </location>
</feature>
<feature type="non-terminal residue" evidence="6">
    <location>
        <position position="294"/>
    </location>
</feature>
<evidence type="ECO:0000256" key="4">
    <source>
        <dbReference type="ARBA" id="ARBA00023242"/>
    </source>
</evidence>
<dbReference type="InterPro" id="IPR035500">
    <property type="entry name" value="NHR-like_dom_sf"/>
</dbReference>
<dbReference type="Proteomes" id="UP001328107">
    <property type="component" value="Unassembled WGS sequence"/>
</dbReference>
<reference evidence="7" key="1">
    <citation type="submission" date="2022-10" db="EMBL/GenBank/DDBJ databases">
        <title>Genome assembly of Pristionchus species.</title>
        <authorList>
            <person name="Yoshida K."/>
            <person name="Sommer R.J."/>
        </authorList>
    </citation>
    <scope>NUCLEOTIDE SEQUENCE [LARGE SCALE GENOMIC DNA]</scope>
    <source>
        <strain evidence="7">RS5460</strain>
    </source>
</reference>
<dbReference type="InterPro" id="IPR050274">
    <property type="entry name" value="Nuclear_hormone_rcpt_NR2"/>
</dbReference>
<sequence>EHKKQKRRKCRACRFRRCVEEGMNPNAIVTDKRKLDLKDFSEKRQHLLGVPLKRIILSENRAFSSREELLYSECRIQLLRKSVHNFRPDCGFTMDSLLDKFTPMGTSSPEMPLLTNWSMTLMDIEYHLNNRVPLPVIDYNKYPSNFKFWFYMDLVYHMAWISSFDFFKTLERRDQKTIVKMVSLQLMILTTSYFSYRHKSSSCIFPDGSFFVWNTDHMFDVIRNCFEIELEEEEYVLIKMLLLCNPTWQQLSPATRFVLASVQRKFTSVLLDYCLVRFTHLSLNNHSEKSRQIG</sequence>
<accession>A0AAN5CMU4</accession>
<keyword evidence="7" id="KW-1185">Reference proteome</keyword>
<dbReference type="EMBL" id="BTRK01000004">
    <property type="protein sequence ID" value="GMR47257.1"/>
    <property type="molecule type" value="Genomic_DNA"/>
</dbReference>
<proteinExistence type="predicted"/>
<keyword evidence="3" id="KW-0675">Receptor</keyword>
<name>A0AAN5CMU4_9BILA</name>
<keyword evidence="1" id="KW-0805">Transcription regulation</keyword>
<dbReference type="GO" id="GO:0006355">
    <property type="term" value="P:regulation of DNA-templated transcription"/>
    <property type="evidence" value="ECO:0007669"/>
    <property type="project" value="InterPro"/>
</dbReference>
<evidence type="ECO:0000313" key="7">
    <source>
        <dbReference type="Proteomes" id="UP001328107"/>
    </source>
</evidence>
<evidence type="ECO:0000256" key="2">
    <source>
        <dbReference type="ARBA" id="ARBA00023163"/>
    </source>
</evidence>